<reference evidence="1" key="2">
    <citation type="submission" date="2021-12" db="EMBL/GenBank/DDBJ databases">
        <title>Resequencing data analysis of finger millet.</title>
        <authorList>
            <person name="Hatakeyama M."/>
            <person name="Aluri S."/>
            <person name="Balachadran M.T."/>
            <person name="Sivarajan S.R."/>
            <person name="Poveda L."/>
            <person name="Shimizu-Inatsugi R."/>
            <person name="Schlapbach R."/>
            <person name="Sreeman S.M."/>
            <person name="Shimizu K.K."/>
        </authorList>
    </citation>
    <scope>NUCLEOTIDE SEQUENCE</scope>
</reference>
<name>A0AAV5DCS9_ELECO</name>
<gene>
    <name evidence="1" type="primary">ga25994</name>
    <name evidence="1" type="ORF">PR202_ga25994</name>
</gene>
<dbReference type="AlphaFoldDB" id="A0AAV5DCS9"/>
<proteinExistence type="predicted"/>
<sequence>MRLAVLWARRGGAAHSLRLLRTLRRHGRRGDRLRYGEREYSIEDTPAFRFRTPSARVLRLIPCIAPHVPDTPGLCYGDDRYFFSAALRVKDGDESYYGYGDDDQAAESACDDDEICGCADDDEEQLLERAMAEARRASTATVADAGVDVKAEEFIARFYAQMKLQRQISWLQYNEMMQRSVS</sequence>
<dbReference type="Proteomes" id="UP001054889">
    <property type="component" value="Unassembled WGS sequence"/>
</dbReference>
<dbReference type="EMBL" id="BQKI01000015">
    <property type="protein sequence ID" value="GJN08104.1"/>
    <property type="molecule type" value="Genomic_DNA"/>
</dbReference>
<dbReference type="InterPro" id="IPR008480">
    <property type="entry name" value="DUF761_pln"/>
</dbReference>
<dbReference type="PANTHER" id="PTHR33265:SF5">
    <property type="entry name" value="COTTON FIBER PROTEIN"/>
    <property type="match status" value="1"/>
</dbReference>
<accession>A0AAV5DCS9</accession>
<dbReference type="Pfam" id="PF05553">
    <property type="entry name" value="DUF761"/>
    <property type="match status" value="1"/>
</dbReference>
<evidence type="ECO:0000313" key="2">
    <source>
        <dbReference type="Proteomes" id="UP001054889"/>
    </source>
</evidence>
<protein>
    <submittedName>
        <fullName evidence="1">Uncharacterized protein</fullName>
    </submittedName>
</protein>
<reference evidence="1" key="1">
    <citation type="journal article" date="2018" name="DNA Res.">
        <title>Multiple hybrid de novo genome assembly of finger millet, an orphan allotetraploid crop.</title>
        <authorList>
            <person name="Hatakeyama M."/>
            <person name="Aluri S."/>
            <person name="Balachadran M.T."/>
            <person name="Sivarajan S.R."/>
            <person name="Patrignani A."/>
            <person name="Gruter S."/>
            <person name="Poveda L."/>
            <person name="Shimizu-Inatsugi R."/>
            <person name="Baeten J."/>
            <person name="Francoijs K.J."/>
            <person name="Nataraja K.N."/>
            <person name="Reddy Y.A.N."/>
            <person name="Phadnis S."/>
            <person name="Ravikumar R.L."/>
            <person name="Schlapbach R."/>
            <person name="Sreeman S.M."/>
            <person name="Shimizu K.K."/>
        </authorList>
    </citation>
    <scope>NUCLEOTIDE SEQUENCE</scope>
</reference>
<dbReference type="PANTHER" id="PTHR33265">
    <property type="entry name" value="AVR9/CF-9 RAPIDLY ELICITED PROTEIN-RELATED"/>
    <property type="match status" value="1"/>
</dbReference>
<comment type="caution">
    <text evidence="1">The sequence shown here is derived from an EMBL/GenBank/DDBJ whole genome shotgun (WGS) entry which is preliminary data.</text>
</comment>
<evidence type="ECO:0000313" key="1">
    <source>
        <dbReference type="EMBL" id="GJN08104.1"/>
    </source>
</evidence>
<keyword evidence="2" id="KW-1185">Reference proteome</keyword>
<organism evidence="1 2">
    <name type="scientific">Eleusine coracana subsp. coracana</name>
    <dbReference type="NCBI Taxonomy" id="191504"/>
    <lineage>
        <taxon>Eukaryota</taxon>
        <taxon>Viridiplantae</taxon>
        <taxon>Streptophyta</taxon>
        <taxon>Embryophyta</taxon>
        <taxon>Tracheophyta</taxon>
        <taxon>Spermatophyta</taxon>
        <taxon>Magnoliopsida</taxon>
        <taxon>Liliopsida</taxon>
        <taxon>Poales</taxon>
        <taxon>Poaceae</taxon>
        <taxon>PACMAD clade</taxon>
        <taxon>Chloridoideae</taxon>
        <taxon>Cynodonteae</taxon>
        <taxon>Eleusininae</taxon>
        <taxon>Eleusine</taxon>
    </lineage>
</organism>